<name>A0ABV3XBR8_9ACTN</name>
<sequence>MPRVLLHVVHHPHPEHLDDLLAAMRRLTAAAEGLDGLEEIGAFLDRDAMQVIAISVWSSAETLQAGSATLFAGLGDVPFDEWERRPSELLTLPEVAGG</sequence>
<dbReference type="EMBL" id="JBFNXQ010000013">
    <property type="protein sequence ID" value="MEX5718001.1"/>
    <property type="molecule type" value="Genomic_DNA"/>
</dbReference>
<reference evidence="1 2" key="1">
    <citation type="submission" date="2024-06" db="EMBL/GenBank/DDBJ databases">
        <title>Draft genome sequence of Geodermatophilus badlandi, a novel member of the Geodermatophilaceae isolated from badland sedimentary rocks in the Red desert, Wyoming, USA.</title>
        <authorList>
            <person name="Ben Tekaya S."/>
            <person name="Nouioui I."/>
            <person name="Flores G.M."/>
            <person name="Shaal M.N."/>
            <person name="Bredoire F."/>
            <person name="Basile F."/>
            <person name="Van Diepen L."/>
            <person name="Ward N.L."/>
        </authorList>
    </citation>
    <scope>NUCLEOTIDE SEQUENCE [LARGE SCALE GENOMIC DNA]</scope>
    <source>
        <strain evidence="1 2">WL48A</strain>
    </source>
</reference>
<evidence type="ECO:0008006" key="3">
    <source>
        <dbReference type="Google" id="ProtNLM"/>
    </source>
</evidence>
<proteinExistence type="predicted"/>
<gene>
    <name evidence="1" type="ORF">ABQ292_06425</name>
</gene>
<dbReference type="Proteomes" id="UP001560045">
    <property type="component" value="Unassembled WGS sequence"/>
</dbReference>
<dbReference type="SUPFAM" id="SSF54909">
    <property type="entry name" value="Dimeric alpha+beta barrel"/>
    <property type="match status" value="1"/>
</dbReference>
<comment type="caution">
    <text evidence="1">The sequence shown here is derived from an EMBL/GenBank/DDBJ whole genome shotgun (WGS) entry which is preliminary data.</text>
</comment>
<organism evidence="1 2">
    <name type="scientific">Geodermatophilus maliterrae</name>
    <dbReference type="NCBI Taxonomy" id="3162531"/>
    <lineage>
        <taxon>Bacteria</taxon>
        <taxon>Bacillati</taxon>
        <taxon>Actinomycetota</taxon>
        <taxon>Actinomycetes</taxon>
        <taxon>Geodermatophilales</taxon>
        <taxon>Geodermatophilaceae</taxon>
        <taxon>Geodermatophilus</taxon>
    </lineage>
</organism>
<keyword evidence="2" id="KW-1185">Reference proteome</keyword>
<dbReference type="RefSeq" id="WP_369204418.1">
    <property type="nucleotide sequence ID" value="NZ_JBFNXQ010000013.1"/>
</dbReference>
<evidence type="ECO:0000313" key="2">
    <source>
        <dbReference type="Proteomes" id="UP001560045"/>
    </source>
</evidence>
<protein>
    <recommendedName>
        <fullName evidence="3">ABM domain-containing protein</fullName>
    </recommendedName>
</protein>
<evidence type="ECO:0000313" key="1">
    <source>
        <dbReference type="EMBL" id="MEX5718001.1"/>
    </source>
</evidence>
<accession>A0ABV3XBR8</accession>
<dbReference type="InterPro" id="IPR011008">
    <property type="entry name" value="Dimeric_a/b-barrel"/>
</dbReference>